<dbReference type="InterPro" id="IPR052207">
    <property type="entry name" value="Max-like/E-box_TFs"/>
</dbReference>
<dbReference type="Proteomes" id="UP000193498">
    <property type="component" value="Unassembled WGS sequence"/>
</dbReference>
<dbReference type="AlphaFoldDB" id="A0A1Y1Y3L3"/>
<feature type="domain" description="BHLH" evidence="8">
    <location>
        <begin position="87"/>
        <end position="140"/>
    </location>
</feature>
<evidence type="ECO:0000256" key="6">
    <source>
        <dbReference type="SAM" id="Coils"/>
    </source>
</evidence>
<dbReference type="PANTHER" id="PTHR15741:SF27">
    <property type="entry name" value="TRANSCRIPTION FACTOR AP-4"/>
    <property type="match status" value="1"/>
</dbReference>
<dbReference type="EMBL" id="MCFE01000268">
    <property type="protein sequence ID" value="ORX92611.1"/>
    <property type="molecule type" value="Genomic_DNA"/>
</dbReference>
<dbReference type="SUPFAM" id="SSF47459">
    <property type="entry name" value="HLH, helix-loop-helix DNA-binding domain"/>
    <property type="match status" value="1"/>
</dbReference>
<evidence type="ECO:0000256" key="2">
    <source>
        <dbReference type="ARBA" id="ARBA00023015"/>
    </source>
</evidence>
<dbReference type="OrthoDB" id="690068at2759"/>
<accession>A0A1Y1Y3L3</accession>
<evidence type="ECO:0000256" key="3">
    <source>
        <dbReference type="ARBA" id="ARBA00023125"/>
    </source>
</evidence>
<evidence type="ECO:0000313" key="10">
    <source>
        <dbReference type="Proteomes" id="UP000193498"/>
    </source>
</evidence>
<dbReference type="Gene3D" id="4.10.280.10">
    <property type="entry name" value="Helix-loop-helix DNA-binding domain"/>
    <property type="match status" value="1"/>
</dbReference>
<dbReference type="Pfam" id="PF00010">
    <property type="entry name" value="HLH"/>
    <property type="match status" value="1"/>
</dbReference>
<evidence type="ECO:0000259" key="8">
    <source>
        <dbReference type="PROSITE" id="PS50888"/>
    </source>
</evidence>
<comment type="caution">
    <text evidence="9">The sequence shown here is derived from an EMBL/GenBank/DDBJ whole genome shotgun (WGS) entry which is preliminary data.</text>
</comment>
<feature type="region of interest" description="Disordered" evidence="7">
    <location>
        <begin position="1"/>
        <end position="28"/>
    </location>
</feature>
<gene>
    <name evidence="9" type="ORF">K493DRAFT_376608</name>
</gene>
<evidence type="ECO:0000256" key="5">
    <source>
        <dbReference type="ARBA" id="ARBA00023242"/>
    </source>
</evidence>
<dbReference type="InterPro" id="IPR036638">
    <property type="entry name" value="HLH_DNA-bd_sf"/>
</dbReference>
<dbReference type="SMART" id="SM00353">
    <property type="entry name" value="HLH"/>
    <property type="match status" value="1"/>
</dbReference>
<keyword evidence="3" id="KW-0238">DNA-binding</keyword>
<dbReference type="GO" id="GO:0005634">
    <property type="term" value="C:nucleus"/>
    <property type="evidence" value="ECO:0007669"/>
    <property type="project" value="UniProtKB-SubCell"/>
</dbReference>
<sequence>MPSLPVNTFKPVPDSCPGPASNIPGMKKPVSRRLRAYSFNDSIRQFHPDKLRRKKATRKRESYVMHGIDILNKDNVDSEAVIDRMQQQREQHNRVERRRRDLINSSIEELSGMIPLARDHGVKFARGNVLRLTIDFIKELQQEVMLLKSENENLRSSLAHHQNPVNSLPVIIVNQPEDTLVSGIHAANSSTSCESDVRTPTIGQELSLESKHTCHPPTSITQLLSPAHSPIFP</sequence>
<dbReference type="GO" id="GO:0000978">
    <property type="term" value="F:RNA polymerase II cis-regulatory region sequence-specific DNA binding"/>
    <property type="evidence" value="ECO:0007669"/>
    <property type="project" value="TreeGrafter"/>
</dbReference>
<keyword evidence="10" id="KW-1185">Reference proteome</keyword>
<evidence type="ECO:0000256" key="7">
    <source>
        <dbReference type="SAM" id="MobiDB-lite"/>
    </source>
</evidence>
<comment type="subcellular location">
    <subcellularLocation>
        <location evidence="1">Nucleus</location>
    </subcellularLocation>
</comment>
<keyword evidence="4" id="KW-0804">Transcription</keyword>
<dbReference type="STRING" id="1314790.A0A1Y1Y3L3"/>
<reference evidence="9 10" key="1">
    <citation type="submission" date="2016-07" db="EMBL/GenBank/DDBJ databases">
        <title>Pervasive Adenine N6-methylation of Active Genes in Fungi.</title>
        <authorList>
            <consortium name="DOE Joint Genome Institute"/>
            <person name="Mondo S.J."/>
            <person name="Dannebaum R.O."/>
            <person name="Kuo R.C."/>
            <person name="Labutti K."/>
            <person name="Haridas S."/>
            <person name="Kuo A."/>
            <person name="Salamov A."/>
            <person name="Ahrendt S.R."/>
            <person name="Lipzen A."/>
            <person name="Sullivan W."/>
            <person name="Andreopoulos W.B."/>
            <person name="Clum A."/>
            <person name="Lindquist E."/>
            <person name="Daum C."/>
            <person name="Ramamoorthy G.K."/>
            <person name="Gryganskyi A."/>
            <person name="Culley D."/>
            <person name="Magnuson J.K."/>
            <person name="James T.Y."/>
            <person name="O'Malley M.A."/>
            <person name="Stajich J.E."/>
            <person name="Spatafora J.W."/>
            <person name="Visel A."/>
            <person name="Grigoriev I.V."/>
        </authorList>
    </citation>
    <scope>NUCLEOTIDE SEQUENCE [LARGE SCALE GENOMIC DNA]</scope>
    <source>
        <strain evidence="9 10">CBS 931.73</strain>
    </source>
</reference>
<keyword evidence="6" id="KW-0175">Coiled coil</keyword>
<name>A0A1Y1Y3L3_9FUNG</name>
<dbReference type="InParanoid" id="A0A1Y1Y3L3"/>
<dbReference type="CDD" id="cd11387">
    <property type="entry name" value="bHLHzip_USF_MITF"/>
    <property type="match status" value="1"/>
</dbReference>
<evidence type="ECO:0000256" key="1">
    <source>
        <dbReference type="ARBA" id="ARBA00004123"/>
    </source>
</evidence>
<evidence type="ECO:0000313" key="9">
    <source>
        <dbReference type="EMBL" id="ORX92611.1"/>
    </source>
</evidence>
<dbReference type="GO" id="GO:0046983">
    <property type="term" value="F:protein dimerization activity"/>
    <property type="evidence" value="ECO:0007669"/>
    <property type="project" value="InterPro"/>
</dbReference>
<keyword evidence="2" id="KW-0805">Transcription regulation</keyword>
<keyword evidence="5" id="KW-0539">Nucleus</keyword>
<dbReference type="GO" id="GO:0000981">
    <property type="term" value="F:DNA-binding transcription factor activity, RNA polymerase II-specific"/>
    <property type="evidence" value="ECO:0007669"/>
    <property type="project" value="TreeGrafter"/>
</dbReference>
<dbReference type="PROSITE" id="PS50888">
    <property type="entry name" value="BHLH"/>
    <property type="match status" value="1"/>
</dbReference>
<feature type="coiled-coil region" evidence="6">
    <location>
        <begin position="68"/>
        <end position="105"/>
    </location>
</feature>
<protein>
    <recommendedName>
        <fullName evidence="8">BHLH domain-containing protein</fullName>
    </recommendedName>
</protein>
<dbReference type="PANTHER" id="PTHR15741">
    <property type="entry name" value="BASIC HELIX-LOOP-HELIX ZIP TRANSCRIPTION FACTOR"/>
    <property type="match status" value="1"/>
</dbReference>
<evidence type="ECO:0000256" key="4">
    <source>
        <dbReference type="ARBA" id="ARBA00023163"/>
    </source>
</evidence>
<organism evidence="9 10">
    <name type="scientific">Basidiobolus meristosporus CBS 931.73</name>
    <dbReference type="NCBI Taxonomy" id="1314790"/>
    <lineage>
        <taxon>Eukaryota</taxon>
        <taxon>Fungi</taxon>
        <taxon>Fungi incertae sedis</taxon>
        <taxon>Zoopagomycota</taxon>
        <taxon>Entomophthoromycotina</taxon>
        <taxon>Basidiobolomycetes</taxon>
        <taxon>Basidiobolales</taxon>
        <taxon>Basidiobolaceae</taxon>
        <taxon>Basidiobolus</taxon>
    </lineage>
</organism>
<dbReference type="InterPro" id="IPR011598">
    <property type="entry name" value="bHLH_dom"/>
</dbReference>
<proteinExistence type="predicted"/>